<dbReference type="EMBL" id="CATOUU010000380">
    <property type="protein sequence ID" value="CAI9927433.1"/>
    <property type="molecule type" value="Genomic_DNA"/>
</dbReference>
<dbReference type="PANTHER" id="PTHR22603">
    <property type="entry name" value="CHOLINE/ETHANOALAMINE KINASE"/>
    <property type="match status" value="1"/>
</dbReference>
<dbReference type="GO" id="GO:0006646">
    <property type="term" value="P:phosphatidylethanolamine biosynthetic process"/>
    <property type="evidence" value="ECO:0007669"/>
    <property type="project" value="TreeGrafter"/>
</dbReference>
<dbReference type="EMBL" id="CAXDID020000003">
    <property type="protein sequence ID" value="CAL5972610.1"/>
    <property type="molecule type" value="Genomic_DNA"/>
</dbReference>
<dbReference type="InterPro" id="IPR011009">
    <property type="entry name" value="Kinase-like_dom_sf"/>
</dbReference>
<accession>A0AA86U1A8</accession>
<evidence type="ECO:0000313" key="2">
    <source>
        <dbReference type="EMBL" id="CAI9927433.1"/>
    </source>
</evidence>
<evidence type="ECO:0000313" key="3">
    <source>
        <dbReference type="EMBL" id="CAL5972610.1"/>
    </source>
</evidence>
<gene>
    <name evidence="2" type="ORF">HINF_LOCUS15078</name>
    <name evidence="3" type="ORF">HINF_LOCUS1991</name>
</gene>
<dbReference type="Proteomes" id="UP001642409">
    <property type="component" value="Unassembled WGS sequence"/>
</dbReference>
<dbReference type="PANTHER" id="PTHR22603:SF93">
    <property type="entry name" value="RE24176P"/>
    <property type="match status" value="1"/>
</dbReference>
<keyword evidence="4" id="KW-1185">Reference proteome</keyword>
<reference evidence="2" key="1">
    <citation type="submission" date="2023-06" db="EMBL/GenBank/DDBJ databases">
        <authorList>
            <person name="Kurt Z."/>
        </authorList>
    </citation>
    <scope>NUCLEOTIDE SEQUENCE</scope>
</reference>
<dbReference type="SUPFAM" id="SSF56112">
    <property type="entry name" value="Protein kinase-like (PK-like)"/>
    <property type="match status" value="1"/>
</dbReference>
<dbReference type="Gene3D" id="3.90.1200.10">
    <property type="match status" value="1"/>
</dbReference>
<reference evidence="3 4" key="2">
    <citation type="submission" date="2024-07" db="EMBL/GenBank/DDBJ databases">
        <authorList>
            <person name="Akdeniz Z."/>
        </authorList>
    </citation>
    <scope>NUCLEOTIDE SEQUENCE [LARGE SCALE GENOMIC DNA]</scope>
</reference>
<organism evidence="2">
    <name type="scientific">Hexamita inflata</name>
    <dbReference type="NCBI Taxonomy" id="28002"/>
    <lineage>
        <taxon>Eukaryota</taxon>
        <taxon>Metamonada</taxon>
        <taxon>Diplomonadida</taxon>
        <taxon>Hexamitidae</taxon>
        <taxon>Hexamitinae</taxon>
        <taxon>Hexamita</taxon>
    </lineage>
</organism>
<dbReference type="GO" id="GO:0004103">
    <property type="term" value="F:choline kinase activity"/>
    <property type="evidence" value="ECO:0007669"/>
    <property type="project" value="TreeGrafter"/>
</dbReference>
<dbReference type="GO" id="GO:0004305">
    <property type="term" value="F:ethanolamine kinase activity"/>
    <property type="evidence" value="ECO:0007669"/>
    <property type="project" value="TreeGrafter"/>
</dbReference>
<proteinExistence type="inferred from homology"/>
<dbReference type="AlphaFoldDB" id="A0AA86U1A8"/>
<dbReference type="Pfam" id="PF01633">
    <property type="entry name" value="Choline_kinase"/>
    <property type="match status" value="1"/>
</dbReference>
<comment type="caution">
    <text evidence="2">The sequence shown here is derived from an EMBL/GenBank/DDBJ whole genome shotgun (WGS) entry which is preliminary data.</text>
</comment>
<sequence length="270" mass="31320">MNLEQVAEIMSYFQANPIFISQLSPTSQLISVNEVQYVLRQLNTRVLNTDERVVLQQLIAHNCTVGPQVFIQFSSFHLVQHIGGHTLFNDSDLIAHPEVLKTLKTLHQVPIIGINNNWHEHLINYIIQNLQLNSAQLSKIQSLKQLKLSNYCKICICHCDAHAGNIIFRENQPPALIDFEYSCEYYNYYDIACYIAEFCGIDFDVSFYPNAEQKLNILETYLEQKIQESELEILKQFEILCMGVWGIWGKEMGWTAYAEGRIKMFYNLLE</sequence>
<evidence type="ECO:0000256" key="1">
    <source>
        <dbReference type="ARBA" id="ARBA00038211"/>
    </source>
</evidence>
<protein>
    <submittedName>
        <fullName evidence="2">Putative</fullName>
    </submittedName>
</protein>
<dbReference type="GO" id="GO:0005737">
    <property type="term" value="C:cytoplasm"/>
    <property type="evidence" value="ECO:0007669"/>
    <property type="project" value="TreeGrafter"/>
</dbReference>
<comment type="similarity">
    <text evidence="1">Belongs to the choline/ethanolamine kinase family.</text>
</comment>
<name>A0AA86U1A8_9EUKA</name>
<evidence type="ECO:0000313" key="4">
    <source>
        <dbReference type="Proteomes" id="UP001642409"/>
    </source>
</evidence>